<evidence type="ECO:0000313" key="1">
    <source>
        <dbReference type="EMBL" id="GIH05298.1"/>
    </source>
</evidence>
<comment type="caution">
    <text evidence="1">The sequence shown here is derived from an EMBL/GenBank/DDBJ whole genome shotgun (WGS) entry which is preliminary data.</text>
</comment>
<proteinExistence type="predicted"/>
<reference evidence="1" key="1">
    <citation type="submission" date="2021-01" db="EMBL/GenBank/DDBJ databases">
        <title>Whole genome shotgun sequence of Rhizocola hellebori NBRC 109834.</title>
        <authorList>
            <person name="Komaki H."/>
            <person name="Tamura T."/>
        </authorList>
    </citation>
    <scope>NUCLEOTIDE SEQUENCE</scope>
    <source>
        <strain evidence="1">NBRC 109834</strain>
    </source>
</reference>
<keyword evidence="2" id="KW-1185">Reference proteome</keyword>
<dbReference type="RefSeq" id="WP_203909157.1">
    <property type="nucleotide sequence ID" value="NZ_BONY01000018.1"/>
</dbReference>
<dbReference type="AlphaFoldDB" id="A0A8J3Q751"/>
<dbReference type="EMBL" id="BONY01000018">
    <property type="protein sequence ID" value="GIH05298.1"/>
    <property type="molecule type" value="Genomic_DNA"/>
</dbReference>
<gene>
    <name evidence="1" type="ORF">Rhe02_33650</name>
</gene>
<protein>
    <submittedName>
        <fullName evidence="1">Uncharacterized protein</fullName>
    </submittedName>
</protein>
<evidence type="ECO:0000313" key="2">
    <source>
        <dbReference type="Proteomes" id="UP000612899"/>
    </source>
</evidence>
<accession>A0A8J3Q751</accession>
<organism evidence="1 2">
    <name type="scientific">Rhizocola hellebori</name>
    <dbReference type="NCBI Taxonomy" id="1392758"/>
    <lineage>
        <taxon>Bacteria</taxon>
        <taxon>Bacillati</taxon>
        <taxon>Actinomycetota</taxon>
        <taxon>Actinomycetes</taxon>
        <taxon>Micromonosporales</taxon>
        <taxon>Micromonosporaceae</taxon>
        <taxon>Rhizocola</taxon>
    </lineage>
</organism>
<dbReference type="Proteomes" id="UP000612899">
    <property type="component" value="Unassembled WGS sequence"/>
</dbReference>
<sequence>MFGDLELHRGFQPDPRPLHFAFGMHTKQFQERQVHRIPGVGWPVELWQPDGQTEGLEHRRQMKQLITVEGALELSNNDGFESAA</sequence>
<name>A0A8J3Q751_9ACTN</name>